<evidence type="ECO:0000313" key="14">
    <source>
        <dbReference type="Proteomes" id="UP000643701"/>
    </source>
</evidence>
<keyword evidence="11" id="KW-0472">Membrane</keyword>
<evidence type="ECO:0000256" key="4">
    <source>
        <dbReference type="ARBA" id="ARBA00022670"/>
    </source>
</evidence>
<comment type="caution">
    <text evidence="13">The sequence shown here is derived from an EMBL/GenBank/DDBJ whole genome shotgun (WGS) entry which is preliminary data.</text>
</comment>
<proteinExistence type="predicted"/>
<evidence type="ECO:0000256" key="8">
    <source>
        <dbReference type="ARBA" id="ARBA00022801"/>
    </source>
</evidence>
<dbReference type="InterPro" id="IPR002816">
    <property type="entry name" value="TraB/PrgY/GumN_fam"/>
</dbReference>
<dbReference type="GO" id="GO:0006508">
    <property type="term" value="P:proteolysis"/>
    <property type="evidence" value="ECO:0007669"/>
    <property type="project" value="UniProtKB-KW"/>
</dbReference>
<evidence type="ECO:0000256" key="5">
    <source>
        <dbReference type="ARBA" id="ARBA00022692"/>
    </source>
</evidence>
<evidence type="ECO:0000256" key="10">
    <source>
        <dbReference type="ARBA" id="ARBA00023049"/>
    </source>
</evidence>
<keyword evidence="7" id="KW-0732">Signal</keyword>
<evidence type="ECO:0000256" key="7">
    <source>
        <dbReference type="ARBA" id="ARBA00022729"/>
    </source>
</evidence>
<evidence type="ECO:0000256" key="2">
    <source>
        <dbReference type="ARBA" id="ARBA00001941"/>
    </source>
</evidence>
<accession>A0A967AIB0</accession>
<organism evidence="13 14">
    <name type="scientific">Psychroflexus maritimus</name>
    <dbReference type="NCBI Taxonomy" id="2714865"/>
    <lineage>
        <taxon>Bacteria</taxon>
        <taxon>Pseudomonadati</taxon>
        <taxon>Bacteroidota</taxon>
        <taxon>Flavobacteriia</taxon>
        <taxon>Flavobacteriales</taxon>
        <taxon>Flavobacteriaceae</taxon>
        <taxon>Psychroflexus</taxon>
    </lineage>
</organism>
<keyword evidence="5" id="KW-0812">Transmembrane</keyword>
<dbReference type="GO" id="GO:0004222">
    <property type="term" value="F:metalloendopeptidase activity"/>
    <property type="evidence" value="ECO:0007669"/>
    <property type="project" value="TreeGrafter"/>
</dbReference>
<reference evidence="13" key="1">
    <citation type="submission" date="2020-03" db="EMBL/GenBank/DDBJ databases">
        <title>Psychroflexus Maritimus sp. nov., isolate from marine sediment.</title>
        <authorList>
            <person name="Zhong Y.-L."/>
        </authorList>
    </citation>
    <scope>NUCLEOTIDE SEQUENCE</scope>
    <source>
        <strain evidence="13">C1</strain>
    </source>
</reference>
<dbReference type="GO" id="GO:0030178">
    <property type="term" value="P:negative regulation of Wnt signaling pathway"/>
    <property type="evidence" value="ECO:0007669"/>
    <property type="project" value="InterPro"/>
</dbReference>
<evidence type="ECO:0000256" key="6">
    <source>
        <dbReference type="ARBA" id="ARBA00022723"/>
    </source>
</evidence>
<dbReference type="Pfam" id="PF01963">
    <property type="entry name" value="TraB_PrgY_gumN"/>
    <property type="match status" value="1"/>
</dbReference>
<protein>
    <submittedName>
        <fullName evidence="13">TraB/GumN family protein</fullName>
    </submittedName>
</protein>
<sequence length="289" mass="32905">MNIKFKITSLFILLGSILFAQNLENSLLWKIEDPQQEKTSYLFGTMHAGCELELGNQLKETLMNSELLLLEINLNDPGVNQEMASQMFMGKGRNLGNLMSKEDYDLVLNFLHPRLAKQGLDLEFIKKIKPIYLSVMLIPSLFDCDQVTAYDLLLAKFAQQIGIDQAGLETVEDQLRVFESIPLKKQAQMLVGSARDDGKSDQKQMLAMAHAYQERDLNRLSEIANEDKGLFIEYEDEILIKRNKNWIPIIKKQMTEFSIFIGVGAIHLVGEQGLINLLRKEGYEVTAMN</sequence>
<keyword evidence="8" id="KW-0378">Hydrolase</keyword>
<comment type="subcellular location">
    <subcellularLocation>
        <location evidence="3">Membrane</location>
        <topology evidence="3">Single-pass type I membrane protein</topology>
    </subcellularLocation>
</comment>
<comment type="cofactor">
    <cofactor evidence="1">
        <name>Mn(2+)</name>
        <dbReference type="ChEBI" id="CHEBI:29035"/>
    </cofactor>
</comment>
<evidence type="ECO:0000256" key="11">
    <source>
        <dbReference type="ARBA" id="ARBA00023136"/>
    </source>
</evidence>
<dbReference type="AlphaFoldDB" id="A0A967AIB0"/>
<keyword evidence="12" id="KW-0325">Glycoprotein</keyword>
<evidence type="ECO:0000256" key="3">
    <source>
        <dbReference type="ARBA" id="ARBA00004479"/>
    </source>
</evidence>
<keyword evidence="6" id="KW-0479">Metal-binding</keyword>
<dbReference type="GO" id="GO:0016020">
    <property type="term" value="C:membrane"/>
    <property type="evidence" value="ECO:0007669"/>
    <property type="project" value="UniProtKB-SubCell"/>
</dbReference>
<name>A0A967AIB0_9FLAO</name>
<dbReference type="GO" id="GO:0046872">
    <property type="term" value="F:metal ion binding"/>
    <property type="evidence" value="ECO:0007669"/>
    <property type="project" value="UniProtKB-KW"/>
</dbReference>
<dbReference type="PANTHER" id="PTHR31120:SF6">
    <property type="entry name" value="METALLOPROTEASE TIKI HOMOLOG"/>
    <property type="match status" value="1"/>
</dbReference>
<keyword evidence="9" id="KW-1133">Transmembrane helix</keyword>
<evidence type="ECO:0000313" key="13">
    <source>
        <dbReference type="EMBL" id="NGZ88889.1"/>
    </source>
</evidence>
<dbReference type="CDD" id="cd14789">
    <property type="entry name" value="Tiki"/>
    <property type="match status" value="1"/>
</dbReference>
<dbReference type="PANTHER" id="PTHR31120">
    <property type="entry name" value="METALLOPROTEASE TIKI"/>
    <property type="match status" value="1"/>
</dbReference>
<dbReference type="RefSeq" id="WP_166399160.1">
    <property type="nucleotide sequence ID" value="NZ_JAANAS010000002.1"/>
</dbReference>
<keyword evidence="4" id="KW-0645">Protease</keyword>
<dbReference type="InterPro" id="IPR040230">
    <property type="entry name" value="TIKI1/2-like"/>
</dbReference>
<gene>
    <name evidence="13" type="ORF">G7034_01325</name>
</gene>
<keyword evidence="10" id="KW-0482">Metalloprotease</keyword>
<comment type="cofactor">
    <cofactor evidence="2">
        <name>Co(2+)</name>
        <dbReference type="ChEBI" id="CHEBI:48828"/>
    </cofactor>
</comment>
<keyword evidence="14" id="KW-1185">Reference proteome</keyword>
<evidence type="ECO:0000256" key="12">
    <source>
        <dbReference type="ARBA" id="ARBA00023180"/>
    </source>
</evidence>
<evidence type="ECO:0000256" key="9">
    <source>
        <dbReference type="ARBA" id="ARBA00022989"/>
    </source>
</evidence>
<dbReference type="EMBL" id="JAANAS010000002">
    <property type="protein sequence ID" value="NGZ88889.1"/>
    <property type="molecule type" value="Genomic_DNA"/>
</dbReference>
<dbReference type="Proteomes" id="UP000643701">
    <property type="component" value="Unassembled WGS sequence"/>
</dbReference>
<evidence type="ECO:0000256" key="1">
    <source>
        <dbReference type="ARBA" id="ARBA00001936"/>
    </source>
</evidence>